<gene>
    <name evidence="8" type="ORF">OCGS_1304</name>
</gene>
<keyword evidence="3 6" id="KW-0479">Metal-binding</keyword>
<evidence type="ECO:0000256" key="2">
    <source>
        <dbReference type="ARBA" id="ARBA00022617"/>
    </source>
</evidence>
<dbReference type="InterPro" id="IPR009056">
    <property type="entry name" value="Cyt_c-like_dom"/>
</dbReference>
<sequence>MFDTMTLTKIVGSFCGALLIFLLGSWVAEGIYYSGDGHGEEMQAYVIDTGEDEASDEPVEEGPDFEVLLASADPSAGERVFGKCKACHKLEAGANAVGPYLHGVVGRPVDAAEGFNYSGALEKVVDVWTPDHLNHFLENPRGYAPGTAMSFNGLPDAEDRANLIAYLETQDG</sequence>
<keyword evidence="9" id="KW-1185">Reference proteome</keyword>
<evidence type="ECO:0000256" key="6">
    <source>
        <dbReference type="PROSITE-ProRule" id="PRU00433"/>
    </source>
</evidence>
<dbReference type="EMBL" id="AMGO01000021">
    <property type="protein sequence ID" value="EKE44466.1"/>
    <property type="molecule type" value="Genomic_DNA"/>
</dbReference>
<protein>
    <submittedName>
        <fullName evidence="8">Cytochrome c552</fullName>
    </submittedName>
</protein>
<evidence type="ECO:0000256" key="4">
    <source>
        <dbReference type="ARBA" id="ARBA00022982"/>
    </source>
</evidence>
<evidence type="ECO:0000256" key="5">
    <source>
        <dbReference type="ARBA" id="ARBA00023004"/>
    </source>
</evidence>
<proteinExistence type="predicted"/>
<dbReference type="PRINTS" id="PR00604">
    <property type="entry name" value="CYTCHRMECIAB"/>
</dbReference>
<dbReference type="Proteomes" id="UP000006765">
    <property type="component" value="Unassembled WGS sequence"/>
</dbReference>
<dbReference type="PANTHER" id="PTHR11961">
    <property type="entry name" value="CYTOCHROME C"/>
    <property type="match status" value="1"/>
</dbReference>
<evidence type="ECO:0000256" key="3">
    <source>
        <dbReference type="ARBA" id="ARBA00022723"/>
    </source>
</evidence>
<dbReference type="eggNOG" id="COG3474">
    <property type="taxonomic scope" value="Bacteria"/>
</dbReference>
<evidence type="ECO:0000259" key="7">
    <source>
        <dbReference type="PROSITE" id="PS51007"/>
    </source>
</evidence>
<dbReference type="Gene3D" id="1.10.760.10">
    <property type="entry name" value="Cytochrome c-like domain"/>
    <property type="match status" value="1"/>
</dbReference>
<dbReference type="InterPro" id="IPR002327">
    <property type="entry name" value="Cyt_c_1A/1B"/>
</dbReference>
<keyword evidence="4" id="KW-0249">Electron transport</keyword>
<dbReference type="SUPFAM" id="SSF46626">
    <property type="entry name" value="Cytochrome c"/>
    <property type="match status" value="1"/>
</dbReference>
<dbReference type="Pfam" id="PF00034">
    <property type="entry name" value="Cytochrom_C"/>
    <property type="match status" value="1"/>
</dbReference>
<feature type="domain" description="Cytochrome c" evidence="7">
    <location>
        <begin position="72"/>
        <end position="171"/>
    </location>
</feature>
<dbReference type="AlphaFoldDB" id="K2GP37"/>
<dbReference type="GO" id="GO:0046872">
    <property type="term" value="F:metal ion binding"/>
    <property type="evidence" value="ECO:0007669"/>
    <property type="project" value="UniProtKB-KW"/>
</dbReference>
<evidence type="ECO:0000256" key="1">
    <source>
        <dbReference type="ARBA" id="ARBA00022448"/>
    </source>
</evidence>
<keyword evidence="1" id="KW-0813">Transport</keyword>
<dbReference type="PATRIC" id="fig|1231392.3.peg.1308"/>
<comment type="caution">
    <text evidence="8">The sequence shown here is derived from an EMBL/GenBank/DDBJ whole genome shotgun (WGS) entry which is preliminary data.</text>
</comment>
<dbReference type="PROSITE" id="PS51007">
    <property type="entry name" value="CYTC"/>
    <property type="match status" value="1"/>
</dbReference>
<evidence type="ECO:0000313" key="9">
    <source>
        <dbReference type="Proteomes" id="UP000006765"/>
    </source>
</evidence>
<dbReference type="STRING" id="1231392.OCGS_1304"/>
<dbReference type="OrthoDB" id="9805828at2"/>
<dbReference type="GO" id="GO:0009055">
    <property type="term" value="F:electron transfer activity"/>
    <property type="evidence" value="ECO:0007669"/>
    <property type="project" value="InterPro"/>
</dbReference>
<dbReference type="GO" id="GO:0020037">
    <property type="term" value="F:heme binding"/>
    <property type="evidence" value="ECO:0007669"/>
    <property type="project" value="InterPro"/>
</dbReference>
<accession>K2GP37</accession>
<keyword evidence="5 6" id="KW-0408">Iron</keyword>
<keyword evidence="2 6" id="KW-0349">Heme</keyword>
<organism evidence="8 9">
    <name type="scientific">Oceaniovalibus guishaninsula JLT2003</name>
    <dbReference type="NCBI Taxonomy" id="1231392"/>
    <lineage>
        <taxon>Bacteria</taxon>
        <taxon>Pseudomonadati</taxon>
        <taxon>Pseudomonadota</taxon>
        <taxon>Alphaproteobacteria</taxon>
        <taxon>Rhodobacterales</taxon>
        <taxon>Roseobacteraceae</taxon>
        <taxon>Oceaniovalibus</taxon>
    </lineage>
</organism>
<dbReference type="InterPro" id="IPR036909">
    <property type="entry name" value="Cyt_c-like_dom_sf"/>
</dbReference>
<dbReference type="RefSeq" id="WP_007426456.1">
    <property type="nucleotide sequence ID" value="NZ_AMGO01000021.1"/>
</dbReference>
<reference evidence="8 9" key="1">
    <citation type="journal article" date="2012" name="J. Bacteriol.">
        <title>Draft Genome Sequence of Oceaniovalibus guishaninsula JLT2003T.</title>
        <authorList>
            <person name="Tang K."/>
            <person name="Liu K."/>
            <person name="Jiao N."/>
        </authorList>
    </citation>
    <scope>NUCLEOTIDE SEQUENCE [LARGE SCALE GENOMIC DNA]</scope>
    <source>
        <strain evidence="8 9">JLT2003</strain>
    </source>
</reference>
<name>K2GP37_9RHOB</name>
<evidence type="ECO:0000313" key="8">
    <source>
        <dbReference type="EMBL" id="EKE44466.1"/>
    </source>
</evidence>